<dbReference type="OrthoDB" id="1082825at2"/>
<organism evidence="3 4">
    <name type="scientific">Williamwhitmania taraxaci</name>
    <dbReference type="NCBI Taxonomy" id="1640674"/>
    <lineage>
        <taxon>Bacteria</taxon>
        <taxon>Pseudomonadati</taxon>
        <taxon>Bacteroidota</taxon>
        <taxon>Bacteroidia</taxon>
        <taxon>Bacteroidales</taxon>
        <taxon>Williamwhitmaniaceae</taxon>
        <taxon>Williamwhitmania</taxon>
    </lineage>
</organism>
<keyword evidence="4" id="KW-1185">Reference proteome</keyword>
<feature type="region of interest" description="Disordered" evidence="1">
    <location>
        <begin position="1"/>
        <end position="31"/>
    </location>
</feature>
<protein>
    <recommendedName>
        <fullName evidence="5">Cell division protein FtsL</fullName>
    </recommendedName>
</protein>
<keyword evidence="2" id="KW-0812">Transmembrane</keyword>
<sequence>MVAKEKPVEFEKDPDEEPKKGSKKSNPLKGLMTGNMLAKEPFVKQIPYLGFIVLLTVLYIGNRFRTERIVSESEKLRKEVVNLRSESITTAAELMNISRQTEVARMVRDNGIDLEESVKPPRTIKKSIW</sequence>
<name>A0A1G6L7G9_9BACT</name>
<dbReference type="STRING" id="1640674.SAMN05216323_102925"/>
<dbReference type="Pfam" id="PF19579">
    <property type="entry name" value="FtsL_2"/>
    <property type="match status" value="1"/>
</dbReference>
<evidence type="ECO:0000313" key="3">
    <source>
        <dbReference type="EMBL" id="SDC39058.1"/>
    </source>
</evidence>
<dbReference type="InterPro" id="IPR045755">
    <property type="entry name" value="FtsL-like"/>
</dbReference>
<feature type="transmembrane region" description="Helical" evidence="2">
    <location>
        <begin position="42"/>
        <end position="61"/>
    </location>
</feature>
<feature type="compositionally biased region" description="Basic and acidic residues" evidence="1">
    <location>
        <begin position="1"/>
        <end position="11"/>
    </location>
</feature>
<gene>
    <name evidence="3" type="ORF">SAMN05216323_102925</name>
</gene>
<evidence type="ECO:0008006" key="5">
    <source>
        <dbReference type="Google" id="ProtNLM"/>
    </source>
</evidence>
<proteinExistence type="predicted"/>
<keyword evidence="2" id="KW-0472">Membrane</keyword>
<evidence type="ECO:0000313" key="4">
    <source>
        <dbReference type="Proteomes" id="UP000199452"/>
    </source>
</evidence>
<evidence type="ECO:0000256" key="2">
    <source>
        <dbReference type="SAM" id="Phobius"/>
    </source>
</evidence>
<dbReference type="AlphaFoldDB" id="A0A1G6L7G9"/>
<dbReference type="RefSeq" id="WP_092438131.1">
    <property type="nucleotide sequence ID" value="NZ_FMYP01000029.1"/>
</dbReference>
<evidence type="ECO:0000256" key="1">
    <source>
        <dbReference type="SAM" id="MobiDB-lite"/>
    </source>
</evidence>
<keyword evidence="2" id="KW-1133">Transmembrane helix</keyword>
<dbReference type="EMBL" id="FMYP01000029">
    <property type="protein sequence ID" value="SDC39058.1"/>
    <property type="molecule type" value="Genomic_DNA"/>
</dbReference>
<reference evidence="3 4" key="1">
    <citation type="submission" date="2016-09" db="EMBL/GenBank/DDBJ databases">
        <authorList>
            <person name="Capua I."/>
            <person name="De Benedictis P."/>
            <person name="Joannis T."/>
            <person name="Lombin L.H."/>
            <person name="Cattoli G."/>
        </authorList>
    </citation>
    <scope>NUCLEOTIDE SEQUENCE [LARGE SCALE GENOMIC DNA]</scope>
    <source>
        <strain evidence="3 4">A7P-90m</strain>
    </source>
</reference>
<dbReference type="Proteomes" id="UP000199452">
    <property type="component" value="Unassembled WGS sequence"/>
</dbReference>
<accession>A0A1G6L7G9</accession>